<reference evidence="1 2" key="1">
    <citation type="submission" date="2014-12" db="EMBL/GenBank/DDBJ databases">
        <title>Draft genome sequence of Paenibacillus kamchatkensis strain B-2647.</title>
        <authorList>
            <person name="Karlyshev A.V."/>
            <person name="Kudryashova E.B."/>
        </authorList>
    </citation>
    <scope>NUCLEOTIDE SEQUENCE [LARGE SCALE GENOMIC DNA]</scope>
    <source>
        <strain evidence="1 2">VKM B-2647</strain>
    </source>
</reference>
<organism evidence="1 2">
    <name type="scientific">Gordoniibacillus kamchatkensis</name>
    <dbReference type="NCBI Taxonomy" id="1590651"/>
    <lineage>
        <taxon>Bacteria</taxon>
        <taxon>Bacillati</taxon>
        <taxon>Bacillota</taxon>
        <taxon>Bacilli</taxon>
        <taxon>Bacillales</taxon>
        <taxon>Paenibacillaceae</taxon>
        <taxon>Gordoniibacillus</taxon>
    </lineage>
</organism>
<dbReference type="Proteomes" id="UP000031967">
    <property type="component" value="Unassembled WGS sequence"/>
</dbReference>
<comment type="caution">
    <text evidence="1">The sequence shown here is derived from an EMBL/GenBank/DDBJ whole genome shotgun (WGS) entry which is preliminary data.</text>
</comment>
<accession>A0ABR5A5N1</accession>
<keyword evidence="2" id="KW-1185">Reference proteome</keyword>
<dbReference type="RefSeq" id="WP_041052582.1">
    <property type="nucleotide sequence ID" value="NZ_JXAK01000110.1"/>
</dbReference>
<protein>
    <submittedName>
        <fullName evidence="1">Uncharacterized protein</fullName>
    </submittedName>
</protein>
<dbReference type="EMBL" id="JXAK01000110">
    <property type="protein sequence ID" value="KIL36376.1"/>
    <property type="molecule type" value="Genomic_DNA"/>
</dbReference>
<gene>
    <name evidence="1" type="ORF">SD70_31640</name>
</gene>
<sequence>MKNLDTVEYVVRVMLQGGVSLDKIISVSHELGSMFGVYSKYDAEMLVRECLKKYENTDQL</sequence>
<name>A0ABR5A5N1_9BACL</name>
<evidence type="ECO:0000313" key="2">
    <source>
        <dbReference type="Proteomes" id="UP000031967"/>
    </source>
</evidence>
<evidence type="ECO:0000313" key="1">
    <source>
        <dbReference type="EMBL" id="KIL36376.1"/>
    </source>
</evidence>
<proteinExistence type="predicted"/>